<comment type="caution">
    <text evidence="1">The sequence shown here is derived from an EMBL/GenBank/DDBJ whole genome shotgun (WGS) entry which is preliminary data.</text>
</comment>
<sequence length="195" mass="22925">YANADLKKTEDLLDTSPVNASFNARRIDLNFIGKSQSLIIFLATAVEVYCESVFRTASNKFDLVRLDSSDLEDFYRRFNIAHLPPHRKLSDVLKTRMDFQNKDNLKIAYKLIGIHLPTLVGELWQDIFDTNRMGSLMRLRHRIVHNGLEIMKDHQFNFDETHELTMKSIRFVYQIETRRTELQLHNRDIVVIKNS</sequence>
<name>A0A0F9H625_9ZZZZ</name>
<organism evidence="1">
    <name type="scientific">marine sediment metagenome</name>
    <dbReference type="NCBI Taxonomy" id="412755"/>
    <lineage>
        <taxon>unclassified sequences</taxon>
        <taxon>metagenomes</taxon>
        <taxon>ecological metagenomes</taxon>
    </lineage>
</organism>
<evidence type="ECO:0000313" key="1">
    <source>
        <dbReference type="EMBL" id="KKL70722.1"/>
    </source>
</evidence>
<proteinExistence type="predicted"/>
<evidence type="ECO:0008006" key="2">
    <source>
        <dbReference type="Google" id="ProtNLM"/>
    </source>
</evidence>
<gene>
    <name evidence="1" type="ORF">LCGC14_2102060</name>
</gene>
<dbReference type="EMBL" id="LAZR01025814">
    <property type="protein sequence ID" value="KKL70722.1"/>
    <property type="molecule type" value="Genomic_DNA"/>
</dbReference>
<accession>A0A0F9H625</accession>
<protein>
    <recommendedName>
        <fullName evidence="2">RiboL-PSP-HEPN domain-containing protein</fullName>
    </recommendedName>
</protein>
<feature type="non-terminal residue" evidence="1">
    <location>
        <position position="1"/>
    </location>
</feature>
<dbReference type="AlphaFoldDB" id="A0A0F9H625"/>
<reference evidence="1" key="1">
    <citation type="journal article" date="2015" name="Nature">
        <title>Complex archaea that bridge the gap between prokaryotes and eukaryotes.</title>
        <authorList>
            <person name="Spang A."/>
            <person name="Saw J.H."/>
            <person name="Jorgensen S.L."/>
            <person name="Zaremba-Niedzwiedzka K."/>
            <person name="Martijn J."/>
            <person name="Lind A.E."/>
            <person name="van Eijk R."/>
            <person name="Schleper C."/>
            <person name="Guy L."/>
            <person name="Ettema T.J."/>
        </authorList>
    </citation>
    <scope>NUCLEOTIDE SEQUENCE</scope>
</reference>